<dbReference type="EMBL" id="SJPT01000007">
    <property type="protein sequence ID" value="TWU20926.1"/>
    <property type="molecule type" value="Genomic_DNA"/>
</dbReference>
<dbReference type="AlphaFoldDB" id="A0A5C6CBZ5"/>
<organism evidence="1 2">
    <name type="scientific">Novipirellula galeiformis</name>
    <dbReference type="NCBI Taxonomy" id="2528004"/>
    <lineage>
        <taxon>Bacteria</taxon>
        <taxon>Pseudomonadati</taxon>
        <taxon>Planctomycetota</taxon>
        <taxon>Planctomycetia</taxon>
        <taxon>Pirellulales</taxon>
        <taxon>Pirellulaceae</taxon>
        <taxon>Novipirellula</taxon>
    </lineage>
</organism>
<dbReference type="Proteomes" id="UP000316304">
    <property type="component" value="Unassembled WGS sequence"/>
</dbReference>
<sequence>MPQMSDSTMDAAVLGRLSLRGRMQKRYFRKTKVDIDFPLDRRPCANRESSAFTSVNV</sequence>
<evidence type="ECO:0000313" key="1">
    <source>
        <dbReference type="EMBL" id="TWU20926.1"/>
    </source>
</evidence>
<name>A0A5C6CBZ5_9BACT</name>
<comment type="caution">
    <text evidence="1">The sequence shown here is derived from an EMBL/GenBank/DDBJ whole genome shotgun (WGS) entry which is preliminary data.</text>
</comment>
<reference evidence="1 2" key="1">
    <citation type="submission" date="2019-02" db="EMBL/GenBank/DDBJ databases">
        <title>Deep-cultivation of Planctomycetes and their phenomic and genomic characterization uncovers novel biology.</title>
        <authorList>
            <person name="Wiegand S."/>
            <person name="Jogler M."/>
            <person name="Boedeker C."/>
            <person name="Pinto D."/>
            <person name="Vollmers J."/>
            <person name="Rivas-Marin E."/>
            <person name="Kohn T."/>
            <person name="Peeters S.H."/>
            <person name="Heuer A."/>
            <person name="Rast P."/>
            <person name="Oberbeckmann S."/>
            <person name="Bunk B."/>
            <person name="Jeske O."/>
            <person name="Meyerdierks A."/>
            <person name="Storesund J.E."/>
            <person name="Kallscheuer N."/>
            <person name="Luecker S."/>
            <person name="Lage O.M."/>
            <person name="Pohl T."/>
            <person name="Merkel B.J."/>
            <person name="Hornburger P."/>
            <person name="Mueller R.-W."/>
            <person name="Bruemmer F."/>
            <person name="Labrenz M."/>
            <person name="Spormann A.M."/>
            <person name="Op Den Camp H."/>
            <person name="Overmann J."/>
            <person name="Amann R."/>
            <person name="Jetten M.S.M."/>
            <person name="Mascher T."/>
            <person name="Medema M.H."/>
            <person name="Devos D.P."/>
            <person name="Kaster A.-K."/>
            <person name="Ovreas L."/>
            <person name="Rohde M."/>
            <person name="Galperin M.Y."/>
            <person name="Jogler C."/>
        </authorList>
    </citation>
    <scope>NUCLEOTIDE SEQUENCE [LARGE SCALE GENOMIC DNA]</scope>
    <source>
        <strain evidence="1 2">Pla52o</strain>
    </source>
</reference>
<keyword evidence="2" id="KW-1185">Reference proteome</keyword>
<protein>
    <submittedName>
        <fullName evidence="1">Uncharacterized protein</fullName>
    </submittedName>
</protein>
<proteinExistence type="predicted"/>
<accession>A0A5C6CBZ5</accession>
<evidence type="ECO:0000313" key="2">
    <source>
        <dbReference type="Proteomes" id="UP000316304"/>
    </source>
</evidence>
<gene>
    <name evidence="1" type="ORF">Pla52o_39570</name>
</gene>